<dbReference type="InterPro" id="IPR050109">
    <property type="entry name" value="HTH-type_TetR-like_transc_reg"/>
</dbReference>
<dbReference type="PROSITE" id="PS50977">
    <property type="entry name" value="HTH_TETR_2"/>
    <property type="match status" value="1"/>
</dbReference>
<dbReference type="EMBL" id="FMZM01000004">
    <property type="protein sequence ID" value="SDC81799.1"/>
    <property type="molecule type" value="Genomic_DNA"/>
</dbReference>
<dbReference type="GO" id="GO:0000976">
    <property type="term" value="F:transcription cis-regulatory region binding"/>
    <property type="evidence" value="ECO:0007669"/>
    <property type="project" value="TreeGrafter"/>
</dbReference>
<dbReference type="InterPro" id="IPR041490">
    <property type="entry name" value="KstR2_TetR_C"/>
</dbReference>
<dbReference type="PANTHER" id="PTHR30055">
    <property type="entry name" value="HTH-TYPE TRANSCRIPTIONAL REGULATOR RUTR"/>
    <property type="match status" value="1"/>
</dbReference>
<dbReference type="GO" id="GO:0003700">
    <property type="term" value="F:DNA-binding transcription factor activity"/>
    <property type="evidence" value="ECO:0007669"/>
    <property type="project" value="TreeGrafter"/>
</dbReference>
<protein>
    <submittedName>
        <fullName evidence="4">DNA-binding transcriptional regulator, AcrR family</fullName>
    </submittedName>
</protein>
<organism evidence="4 5">
    <name type="scientific">Nocardioides lianchengensis</name>
    <dbReference type="NCBI Taxonomy" id="1045774"/>
    <lineage>
        <taxon>Bacteria</taxon>
        <taxon>Bacillati</taxon>
        <taxon>Actinomycetota</taxon>
        <taxon>Actinomycetes</taxon>
        <taxon>Propionibacteriales</taxon>
        <taxon>Nocardioidaceae</taxon>
        <taxon>Nocardioides</taxon>
    </lineage>
</organism>
<reference evidence="5" key="1">
    <citation type="submission" date="2016-10" db="EMBL/GenBank/DDBJ databases">
        <authorList>
            <person name="Varghese N."/>
            <person name="Submissions S."/>
        </authorList>
    </citation>
    <scope>NUCLEOTIDE SEQUENCE [LARGE SCALE GENOMIC DNA]</scope>
    <source>
        <strain evidence="5">CGMCC 4.6858</strain>
    </source>
</reference>
<evidence type="ECO:0000256" key="3">
    <source>
        <dbReference type="ARBA" id="ARBA00023163"/>
    </source>
</evidence>
<dbReference type="OrthoDB" id="3190535at2"/>
<dbReference type="PANTHER" id="PTHR30055:SF234">
    <property type="entry name" value="HTH-TYPE TRANSCRIPTIONAL REGULATOR BETI"/>
    <property type="match status" value="1"/>
</dbReference>
<dbReference type="Gene3D" id="1.10.357.10">
    <property type="entry name" value="Tetracycline Repressor, domain 2"/>
    <property type="match status" value="1"/>
</dbReference>
<dbReference type="InterPro" id="IPR001647">
    <property type="entry name" value="HTH_TetR"/>
</dbReference>
<evidence type="ECO:0000256" key="1">
    <source>
        <dbReference type="ARBA" id="ARBA00023015"/>
    </source>
</evidence>
<sequence>MTETRVRRGRPGHDQATVLRVAIDLFIARGYDAVSMADLAAELGLSKSSLYHHVPSKERLLELALDEALAELTAVVDAAADGAGPAYPRLRRVVEDSVRLLVAHQPAVTLLLRVRGNTAVERAALERRRRIDARLAGLVRAAATEGSLRDDLDPEVVSRLVFGMVNSLVEWYDAAGPVEVGALARTVVATALEGPARGASPG</sequence>
<dbReference type="InterPro" id="IPR009057">
    <property type="entry name" value="Homeodomain-like_sf"/>
</dbReference>
<evidence type="ECO:0000313" key="5">
    <source>
        <dbReference type="Proteomes" id="UP000199034"/>
    </source>
</evidence>
<dbReference type="Pfam" id="PF00440">
    <property type="entry name" value="TetR_N"/>
    <property type="match status" value="1"/>
</dbReference>
<keyword evidence="1" id="KW-0805">Transcription regulation</keyword>
<evidence type="ECO:0000313" key="4">
    <source>
        <dbReference type="EMBL" id="SDC81799.1"/>
    </source>
</evidence>
<dbReference type="SUPFAM" id="SSF46689">
    <property type="entry name" value="Homeodomain-like"/>
    <property type="match status" value="1"/>
</dbReference>
<accession>A0A1G6PP11</accession>
<dbReference type="RefSeq" id="WP_090853763.1">
    <property type="nucleotide sequence ID" value="NZ_FMZM01000004.1"/>
</dbReference>
<name>A0A1G6PP11_9ACTN</name>
<dbReference type="Proteomes" id="UP000199034">
    <property type="component" value="Unassembled WGS sequence"/>
</dbReference>
<keyword evidence="5" id="KW-1185">Reference proteome</keyword>
<dbReference type="InterPro" id="IPR036271">
    <property type="entry name" value="Tet_transcr_reg_TetR-rel_C_sf"/>
</dbReference>
<proteinExistence type="predicted"/>
<dbReference type="AlphaFoldDB" id="A0A1G6PP11"/>
<dbReference type="STRING" id="1045774.SAMN05421872_10491"/>
<dbReference type="SUPFAM" id="SSF48498">
    <property type="entry name" value="Tetracyclin repressor-like, C-terminal domain"/>
    <property type="match status" value="1"/>
</dbReference>
<dbReference type="PRINTS" id="PR00455">
    <property type="entry name" value="HTHTETR"/>
</dbReference>
<gene>
    <name evidence="4" type="ORF">SAMN05421872_10491</name>
</gene>
<evidence type="ECO:0000256" key="2">
    <source>
        <dbReference type="ARBA" id="ARBA00023125"/>
    </source>
</evidence>
<keyword evidence="2 4" id="KW-0238">DNA-binding</keyword>
<dbReference type="Pfam" id="PF17932">
    <property type="entry name" value="TetR_C_24"/>
    <property type="match status" value="1"/>
</dbReference>
<keyword evidence="3" id="KW-0804">Transcription</keyword>
<dbReference type="Gene3D" id="1.10.10.60">
    <property type="entry name" value="Homeodomain-like"/>
    <property type="match status" value="1"/>
</dbReference>